<dbReference type="OrthoDB" id="1914839at2759"/>
<keyword evidence="2" id="KW-0472">Membrane</keyword>
<dbReference type="SUPFAM" id="SSF50978">
    <property type="entry name" value="WD40 repeat-like"/>
    <property type="match status" value="1"/>
</dbReference>
<feature type="transmembrane region" description="Helical" evidence="2">
    <location>
        <begin position="527"/>
        <end position="543"/>
    </location>
</feature>
<gene>
    <name evidence="3" type="ORF">HYPBUDRAFT_156903</name>
</gene>
<dbReference type="Proteomes" id="UP000095085">
    <property type="component" value="Unassembled WGS sequence"/>
</dbReference>
<dbReference type="EMBL" id="KV454540">
    <property type="protein sequence ID" value="ODV68259.1"/>
    <property type="molecule type" value="Genomic_DNA"/>
</dbReference>
<feature type="transmembrane region" description="Helical" evidence="2">
    <location>
        <begin position="589"/>
        <end position="610"/>
    </location>
</feature>
<evidence type="ECO:0000313" key="3">
    <source>
        <dbReference type="EMBL" id="ODV68259.1"/>
    </source>
</evidence>
<feature type="transmembrane region" description="Helical" evidence="2">
    <location>
        <begin position="549"/>
        <end position="568"/>
    </location>
</feature>
<feature type="transmembrane region" description="Helical" evidence="2">
    <location>
        <begin position="316"/>
        <end position="340"/>
    </location>
</feature>
<dbReference type="GeneID" id="30996799"/>
<reference evidence="4" key="1">
    <citation type="submission" date="2016-05" db="EMBL/GenBank/DDBJ databases">
        <title>Comparative genomics of biotechnologically important yeasts.</title>
        <authorList>
            <consortium name="DOE Joint Genome Institute"/>
            <person name="Riley R."/>
            <person name="Haridas S."/>
            <person name="Wolfe K.H."/>
            <person name="Lopes M.R."/>
            <person name="Hittinger C.T."/>
            <person name="Goker M."/>
            <person name="Salamov A."/>
            <person name="Wisecaver J."/>
            <person name="Long T.M."/>
            <person name="Aerts A.L."/>
            <person name="Barry K."/>
            <person name="Choi C."/>
            <person name="Clum A."/>
            <person name="Coughlan A.Y."/>
            <person name="Deshpande S."/>
            <person name="Douglass A.P."/>
            <person name="Hanson S.J."/>
            <person name="Klenk H.-P."/>
            <person name="Labutti K."/>
            <person name="Lapidus A."/>
            <person name="Lindquist E."/>
            <person name="Lipzen A."/>
            <person name="Meier-Kolthoff J.P."/>
            <person name="Ohm R.A."/>
            <person name="Otillar R.P."/>
            <person name="Pangilinan J."/>
            <person name="Peng Y."/>
            <person name="Rokas A."/>
            <person name="Rosa C.A."/>
            <person name="Scheuner C."/>
            <person name="Sibirny A.A."/>
            <person name="Slot J.C."/>
            <person name="Stielow J.B."/>
            <person name="Sun H."/>
            <person name="Kurtzman C.P."/>
            <person name="Blackwell M."/>
            <person name="Grigoriev I.V."/>
            <person name="Jeffries T.W."/>
        </authorList>
    </citation>
    <scope>NUCLEOTIDE SEQUENCE [LARGE SCALE GENOMIC DNA]</scope>
    <source>
        <strain evidence="4">NRRL Y-1933</strain>
    </source>
</reference>
<feature type="transmembrane region" description="Helical" evidence="2">
    <location>
        <begin position="282"/>
        <end position="304"/>
    </location>
</feature>
<name>A0A1E4RLY3_9ASCO</name>
<evidence type="ECO:0000256" key="1">
    <source>
        <dbReference type="SAM" id="MobiDB-lite"/>
    </source>
</evidence>
<dbReference type="InterPro" id="IPR036322">
    <property type="entry name" value="WD40_repeat_dom_sf"/>
</dbReference>
<dbReference type="RefSeq" id="XP_020077326.1">
    <property type="nucleotide sequence ID" value="XM_020222250.1"/>
</dbReference>
<feature type="region of interest" description="Disordered" evidence="1">
    <location>
        <begin position="962"/>
        <end position="982"/>
    </location>
</feature>
<dbReference type="STRING" id="984485.A0A1E4RLY3"/>
<sequence length="1332" mass="153060">MKIPFLDRFSQSKPNSKDFYQNISSRPYPKLIIKFITFLLTHPKTIILVPALLVFILSYNVVYDFTVKKINGEFANYFGDFSINPLIDHHLYNNQLYQNSLSSTLSNINHGVTDLSNVSLSKVVLASNDLHDFNVLGFDFLNKTNYLTHNLSNSIPSNPIIISPISLANINFNLLSNITLNDFQKSKIERYFLKYLNFNQNSQFISLFFDNIFKYNHFIEKCQLLNLYIIHDSNIDLHHYIPSLSLDFIKFVDLSSTSSSLSVKDFVQYYLIQNNLHTSAKIFMKFVNGLQISAIIVFIGYIFLSISNQHKIRSNFGLVFGWLLEIIISATASINLISYIHNYKSWRLIFDPSTFFTKAGFIFSIMVLSSRTLTRIINDIAGDNSFESNNDIHKRLFKFYVGINTILCFNLVGIMSINFIGTILFQVYFDGNFMQYISMRLFRFVEAVIFALFIDHFLQMTYLVGIITVDLNRYELKDLLDQQTNESDESLPIAHEVNFFSSLLLKLSSPINSRPDRSSIRYRLGQYLLKVRPSSSITFWFILFPLFQLLHFLVIITNWVILIPYNLINDPNSIIHIGFRNIIVNKTDILYYLELFSIVLLIIAISQLIFKLAHYKYNDELTKLDDDKKLKSNSRESLTTSDFELNDETKFFKSIDLKNGHDLDVLKINTNSVTSFLASIGLDHKILIWSPLSTSDDSKPINLSSTNNDGKELWPINHINISNDGNFIVLINFKYGMIKCFERDALKFIWEHKLPNDILSKFKDNKLKILESFFRKKTVPGFLTRKILQKKKALQKSQGLLGRSRRGSDTSIISFGSTINANFPPPLASLKKTQDDNISKEIQELEKSLNKEEYTIVLSTGELITFSCLDGSMNTSNIIEDIYGDAENLFINSAAKISTSRVSDRIVCNISNIDICVATVINNSWKFRKLPVQDDFYNKGLKVATPLTLSLNTIDNHEFKSKYDEREQQKTRPEPEQSTVKEKKYQQINRPVVLPIEFVGMFLRVIDLTAQLIDAQTGVILKTFNIGHFKPSSLKVSHSEPTHCKFCGCASIQSFSIVYEDFYDKTIIIHSFRLKAKRSKNNICLRVERDPREIRCLGFNAVTETQYWYENIESWALTDVNLIVAFRRKNHDPNSDSEEDIETLDNNLSTASKPNIKSLIEHSGLSSLRSRKTGFSSRELFSKSFKSILEEHKNKASKSLNDIWESFVITVANGKVINYKIPELSKDNSQLITNRINSISKYGFKAVAVSFGNLIKILYLGNDKLIENELYYSGTNTTMGDVFNDRSANEKSDNNLSVTSNPAATNMNELLFINKRRRIREKHLKHSTVTKE</sequence>
<organism evidence="3 4">
    <name type="scientific">Hyphopichia burtonii NRRL Y-1933</name>
    <dbReference type="NCBI Taxonomy" id="984485"/>
    <lineage>
        <taxon>Eukaryota</taxon>
        <taxon>Fungi</taxon>
        <taxon>Dikarya</taxon>
        <taxon>Ascomycota</taxon>
        <taxon>Saccharomycotina</taxon>
        <taxon>Pichiomycetes</taxon>
        <taxon>Debaryomycetaceae</taxon>
        <taxon>Hyphopichia</taxon>
    </lineage>
</organism>
<keyword evidence="2" id="KW-0812">Transmembrane</keyword>
<keyword evidence="2" id="KW-1133">Transmembrane helix</keyword>
<proteinExistence type="predicted"/>
<evidence type="ECO:0000313" key="4">
    <source>
        <dbReference type="Proteomes" id="UP000095085"/>
    </source>
</evidence>
<feature type="transmembrane region" description="Helical" evidence="2">
    <location>
        <begin position="399"/>
        <end position="428"/>
    </location>
</feature>
<evidence type="ECO:0000256" key="2">
    <source>
        <dbReference type="SAM" id="Phobius"/>
    </source>
</evidence>
<feature type="transmembrane region" description="Helical" evidence="2">
    <location>
        <begin position="35"/>
        <end position="59"/>
    </location>
</feature>
<keyword evidence="4" id="KW-1185">Reference proteome</keyword>
<feature type="transmembrane region" description="Helical" evidence="2">
    <location>
        <begin position="448"/>
        <end position="469"/>
    </location>
</feature>
<accession>A0A1E4RLY3</accession>
<protein>
    <submittedName>
        <fullName evidence="3">Uncharacterized protein</fullName>
    </submittedName>
</protein>